<dbReference type="AlphaFoldDB" id="A0A424YBE2"/>
<dbReference type="Pfam" id="PF00795">
    <property type="entry name" value="CN_hydrolase"/>
    <property type="match status" value="1"/>
</dbReference>
<evidence type="ECO:0000313" key="4">
    <source>
        <dbReference type="Proteomes" id="UP000285138"/>
    </source>
</evidence>
<dbReference type="EMBL" id="QZAA01000211">
    <property type="protein sequence ID" value="RQD74293.1"/>
    <property type="molecule type" value="Genomic_DNA"/>
</dbReference>
<evidence type="ECO:0000313" key="3">
    <source>
        <dbReference type="EMBL" id="RQD74293.1"/>
    </source>
</evidence>
<gene>
    <name evidence="3" type="ORF">D5R97_08090</name>
</gene>
<keyword evidence="1 3" id="KW-0378">Hydrolase</keyword>
<organism evidence="3 4">
    <name type="scientific">Candidatus Syntrophonatronum acetioxidans</name>
    <dbReference type="NCBI Taxonomy" id="1795816"/>
    <lineage>
        <taxon>Bacteria</taxon>
        <taxon>Bacillati</taxon>
        <taxon>Bacillota</taxon>
        <taxon>Clostridia</taxon>
        <taxon>Eubacteriales</taxon>
        <taxon>Syntrophomonadaceae</taxon>
        <taxon>Candidatus Syntrophonatronum</taxon>
    </lineage>
</organism>
<dbReference type="InterPro" id="IPR050345">
    <property type="entry name" value="Aliph_Amidase/BUP"/>
</dbReference>
<protein>
    <submittedName>
        <fullName evidence="3">Carbon-nitrogen hydrolase family protein</fullName>
    </submittedName>
</protein>
<evidence type="ECO:0000259" key="2">
    <source>
        <dbReference type="PROSITE" id="PS50263"/>
    </source>
</evidence>
<dbReference type="InterPro" id="IPR036526">
    <property type="entry name" value="C-N_Hydrolase_sf"/>
</dbReference>
<dbReference type="PROSITE" id="PS50263">
    <property type="entry name" value="CN_HYDROLASE"/>
    <property type="match status" value="1"/>
</dbReference>
<dbReference type="Proteomes" id="UP000285138">
    <property type="component" value="Unassembled WGS sequence"/>
</dbReference>
<dbReference type="CDD" id="cd07197">
    <property type="entry name" value="nitrilase"/>
    <property type="match status" value="1"/>
</dbReference>
<name>A0A424YBE2_9FIRM</name>
<proteinExistence type="predicted"/>
<accession>A0A424YBE2</accession>
<dbReference type="SUPFAM" id="SSF56317">
    <property type="entry name" value="Carbon-nitrogen hydrolase"/>
    <property type="match status" value="1"/>
</dbReference>
<dbReference type="PANTHER" id="PTHR43674:SF2">
    <property type="entry name" value="BETA-UREIDOPROPIONASE"/>
    <property type="match status" value="1"/>
</dbReference>
<reference evidence="3 4" key="1">
    <citation type="submission" date="2018-08" db="EMBL/GenBank/DDBJ databases">
        <title>The metabolism and importance of syntrophic acetate oxidation coupled to methane or sulfide production in haloalkaline environments.</title>
        <authorList>
            <person name="Timmers P.H.A."/>
            <person name="Vavourakis C.D."/>
            <person name="Sorokin D.Y."/>
            <person name="Sinninghe Damste J.S."/>
            <person name="Muyzer G."/>
            <person name="Stams A.J.M."/>
            <person name="Plugge C.M."/>
        </authorList>
    </citation>
    <scope>NUCLEOTIDE SEQUENCE [LARGE SCALE GENOMIC DNA]</scope>
    <source>
        <strain evidence="3">MSAO_Bac1</strain>
    </source>
</reference>
<dbReference type="PANTHER" id="PTHR43674">
    <property type="entry name" value="NITRILASE C965.09-RELATED"/>
    <property type="match status" value="1"/>
</dbReference>
<evidence type="ECO:0000256" key="1">
    <source>
        <dbReference type="ARBA" id="ARBA00022801"/>
    </source>
</evidence>
<dbReference type="Gene3D" id="3.60.110.10">
    <property type="entry name" value="Carbon-nitrogen hydrolase"/>
    <property type="match status" value="1"/>
</dbReference>
<comment type="caution">
    <text evidence="3">The sequence shown here is derived from an EMBL/GenBank/DDBJ whole genome shotgun (WGS) entry which is preliminary data.</text>
</comment>
<dbReference type="InterPro" id="IPR003010">
    <property type="entry name" value="C-N_Hydrolase"/>
</dbReference>
<sequence length="320" mass="37452">MGFRVVERTFSDSEDCPSILLANINCSTDVKKNLDKMERIIQVAHEKDVNIVIFPELSVTGYVWDTINENDVLEQLQEGENSRIHSWVKNIRDSLRNDGKGLQYVFYNNVREKEGSLLNSTFIINKDMDHREEGLIYDKVFLTPLEQRFFKQGSDKRLIIDTGWGRFGFLICYDLVFVELARKYAFVDEVDALITMADWRSEAIREYSHMNVRTDHYYGYLWDLMNSSKAAYNQIWSLGANNVGRHEVSQDYFWGGSGVWAPSGMKLLQASNINQELLIVYNLDLRGQRLVEKDDFNYRIDFHRLYNKIDDADTRTQYLP</sequence>
<dbReference type="GO" id="GO:0016811">
    <property type="term" value="F:hydrolase activity, acting on carbon-nitrogen (but not peptide) bonds, in linear amides"/>
    <property type="evidence" value="ECO:0007669"/>
    <property type="project" value="UniProtKB-ARBA"/>
</dbReference>
<feature type="domain" description="CN hydrolase" evidence="2">
    <location>
        <begin position="17"/>
        <end position="285"/>
    </location>
</feature>